<dbReference type="AlphaFoldDB" id="A0A9Q0JPB5"/>
<evidence type="ECO:0000313" key="3">
    <source>
        <dbReference type="Proteomes" id="UP001141552"/>
    </source>
</evidence>
<name>A0A9Q0JPB5_9ROSI</name>
<comment type="caution">
    <text evidence="2">The sequence shown here is derived from an EMBL/GenBank/DDBJ whole genome shotgun (WGS) entry which is preliminary data.</text>
</comment>
<feature type="compositionally biased region" description="Basic and acidic residues" evidence="1">
    <location>
        <begin position="7"/>
        <end position="21"/>
    </location>
</feature>
<feature type="compositionally biased region" description="Polar residues" evidence="1">
    <location>
        <begin position="316"/>
        <end position="325"/>
    </location>
</feature>
<proteinExistence type="predicted"/>
<feature type="region of interest" description="Disordered" evidence="1">
    <location>
        <begin position="222"/>
        <end position="326"/>
    </location>
</feature>
<feature type="region of interest" description="Disordered" evidence="1">
    <location>
        <begin position="447"/>
        <end position="471"/>
    </location>
</feature>
<feature type="region of interest" description="Disordered" evidence="1">
    <location>
        <begin position="151"/>
        <end position="186"/>
    </location>
</feature>
<feature type="compositionally biased region" description="Low complexity" evidence="1">
    <location>
        <begin position="506"/>
        <end position="516"/>
    </location>
</feature>
<protein>
    <recommendedName>
        <fullName evidence="4">DUF3527 domain-containing protein</fullName>
    </recommendedName>
</protein>
<feature type="compositionally biased region" description="Low complexity" evidence="1">
    <location>
        <begin position="250"/>
        <end position="261"/>
    </location>
</feature>
<dbReference type="Proteomes" id="UP001141552">
    <property type="component" value="Unassembled WGS sequence"/>
</dbReference>
<evidence type="ECO:0000256" key="1">
    <source>
        <dbReference type="SAM" id="MobiDB-lite"/>
    </source>
</evidence>
<dbReference type="OrthoDB" id="1898655at2759"/>
<dbReference type="PANTHER" id="PTHR31390">
    <property type="entry name" value="EXPRESSED PROTEIN"/>
    <property type="match status" value="1"/>
</dbReference>
<feature type="region of interest" description="Disordered" evidence="1">
    <location>
        <begin position="495"/>
        <end position="556"/>
    </location>
</feature>
<feature type="compositionally biased region" description="Polar residues" evidence="1">
    <location>
        <begin position="151"/>
        <end position="162"/>
    </location>
</feature>
<sequence length="934" mass="103622">MAFSLDLKNDSKQQENFRLVRETGPANQGKQGRKPEDKLKSKLSVSQSSGNLPRERRLHTNDGISLQKRASRSSQHHFDKSEKDDELVRYMSSLPGYLQRMDRGENMQDMALNVGVLDWTRLEKWKCKQKNVTTRDGSSALFPNVSLSNKITSPSTSSNTVHSEIPAYRGKVNPPPWSSISSSQADHTSIDAKHTFLNNAHVQHLEPASNTKNSADCQKRVPCTYRSSSRNDSDAVGDKDKRKHLDQRIASKARNSSSSSRSDGKSITKRKGSDHTIPSSSGASSSEVKSHDASFHSKEQKNCAVETKNGTKKLQESSIDISPQHRTGDSKNIVLLVPKKYSSNYCQEEPRISVGENLREAERNSFADSFSHEELYSSEFQSEIPHSCPLPSGDKIKIEPHNMAHIVDNAKGEKLLTDICYKSKALPVSECEDNNIKFQTGNVVETSKKMDQEASTVHSGKGRDPSPNRRFSFSLSRMTRSFSFKEGSTLPQLSSSYVSMKSGPVSSKASSCSDNSNTEKASGHSRARSSPLRRILDPLLKPKGSRSAETAPPLKESLKSSINTTEFLEKEKHETSRIRALLQLTVRNELPLLRFVVDNSSIIAVPLKNLSPSMKNSAGCNYTFYSVDEIKKKSGHWMNQAGKEKHSGYVYNVIGQMKVRRSASFDFSGQHPINQYTVKESVLFGVKLRQADQESPGFKPSGELAAVVVRTPSWNLSLDTELSVKDESLTKNGSSVYFPQNERFCKFSEDDQSRILTAILPGAIHGLPNEGVPSSLIHRWKTGGSCDCGGWDVGCKLRILSNENTRRMVSKISKSCMTSDCYELFEQGGAEQDKPIFNLAPLEKGVYAVDFDSSISSLQAFFICVTVMNFKELDDLVDRSNLSEEKALLESKNTNDGMMTANPILRGRMANPILHGRAPVRYTPNPPLSPVGRV</sequence>
<dbReference type="InterPro" id="IPR021916">
    <property type="entry name" value="DUF3527"/>
</dbReference>
<feature type="compositionally biased region" description="Basic and acidic residues" evidence="1">
    <location>
        <begin position="262"/>
        <end position="274"/>
    </location>
</feature>
<reference evidence="2" key="2">
    <citation type="journal article" date="2023" name="Plants (Basel)">
        <title>Annotation of the Turnera subulata (Passifloraceae) Draft Genome Reveals the S-Locus Evolved after the Divergence of Turneroideae from Passifloroideae in a Stepwise Manner.</title>
        <authorList>
            <person name="Henning P.M."/>
            <person name="Roalson E.H."/>
            <person name="Mir W."/>
            <person name="McCubbin A.G."/>
            <person name="Shore J.S."/>
        </authorList>
    </citation>
    <scope>NUCLEOTIDE SEQUENCE</scope>
    <source>
        <strain evidence="2">F60SS</strain>
    </source>
</reference>
<evidence type="ECO:0000313" key="2">
    <source>
        <dbReference type="EMBL" id="KAJ4849104.1"/>
    </source>
</evidence>
<feature type="region of interest" description="Disordered" evidence="1">
    <location>
        <begin position="1"/>
        <end position="84"/>
    </location>
</feature>
<dbReference type="PANTHER" id="PTHR31390:SF12">
    <property type="entry name" value="PUTATIVE (DUF3527)-RELATED"/>
    <property type="match status" value="1"/>
</dbReference>
<reference evidence="2" key="1">
    <citation type="submission" date="2022-02" db="EMBL/GenBank/DDBJ databases">
        <authorList>
            <person name="Henning P.M."/>
            <person name="McCubbin A.G."/>
            <person name="Shore J.S."/>
        </authorList>
    </citation>
    <scope>NUCLEOTIDE SEQUENCE</scope>
    <source>
        <strain evidence="2">F60SS</strain>
        <tissue evidence="2">Leaves</tissue>
    </source>
</reference>
<organism evidence="2 3">
    <name type="scientific">Turnera subulata</name>
    <dbReference type="NCBI Taxonomy" id="218843"/>
    <lineage>
        <taxon>Eukaryota</taxon>
        <taxon>Viridiplantae</taxon>
        <taxon>Streptophyta</taxon>
        <taxon>Embryophyta</taxon>
        <taxon>Tracheophyta</taxon>
        <taxon>Spermatophyta</taxon>
        <taxon>Magnoliopsida</taxon>
        <taxon>eudicotyledons</taxon>
        <taxon>Gunneridae</taxon>
        <taxon>Pentapetalae</taxon>
        <taxon>rosids</taxon>
        <taxon>fabids</taxon>
        <taxon>Malpighiales</taxon>
        <taxon>Passifloraceae</taxon>
        <taxon>Turnera</taxon>
    </lineage>
</organism>
<keyword evidence="3" id="KW-1185">Reference proteome</keyword>
<feature type="compositionally biased region" description="Basic and acidic residues" evidence="1">
    <location>
        <begin position="229"/>
        <end position="240"/>
    </location>
</feature>
<feature type="compositionally biased region" description="Low complexity" evidence="1">
    <location>
        <begin position="42"/>
        <end position="52"/>
    </location>
</feature>
<accession>A0A9Q0JPB5</accession>
<dbReference type="Pfam" id="PF12043">
    <property type="entry name" value="DUF3527"/>
    <property type="match status" value="1"/>
</dbReference>
<feature type="compositionally biased region" description="Basic and acidic residues" evidence="1">
    <location>
        <begin position="288"/>
        <end position="301"/>
    </location>
</feature>
<dbReference type="EMBL" id="JAKUCV010000698">
    <property type="protein sequence ID" value="KAJ4849104.1"/>
    <property type="molecule type" value="Genomic_DNA"/>
</dbReference>
<evidence type="ECO:0008006" key="4">
    <source>
        <dbReference type="Google" id="ProtNLM"/>
    </source>
</evidence>
<gene>
    <name evidence="2" type="ORF">Tsubulata_040771</name>
</gene>